<feature type="transmembrane region" description="Helical" evidence="1">
    <location>
        <begin position="102"/>
        <end position="119"/>
    </location>
</feature>
<keyword evidence="1" id="KW-1133">Transmembrane helix</keyword>
<organism evidence="2 3">
    <name type="scientific">Phenylobacterium deserti</name>
    <dbReference type="NCBI Taxonomy" id="1914756"/>
    <lineage>
        <taxon>Bacteria</taxon>
        <taxon>Pseudomonadati</taxon>
        <taxon>Pseudomonadota</taxon>
        <taxon>Alphaproteobacteria</taxon>
        <taxon>Caulobacterales</taxon>
        <taxon>Caulobacteraceae</taxon>
        <taxon>Phenylobacterium</taxon>
    </lineage>
</organism>
<dbReference type="OrthoDB" id="7204434at2"/>
<keyword evidence="1" id="KW-0472">Membrane</keyword>
<feature type="transmembrane region" description="Helical" evidence="1">
    <location>
        <begin position="12"/>
        <end position="27"/>
    </location>
</feature>
<dbReference type="AlphaFoldDB" id="A0A328ABH3"/>
<dbReference type="EMBL" id="QFYR01000003">
    <property type="protein sequence ID" value="RAK52072.1"/>
    <property type="molecule type" value="Genomic_DNA"/>
</dbReference>
<dbReference type="RefSeq" id="WP_111515396.1">
    <property type="nucleotide sequence ID" value="NZ_QFYR01000003.1"/>
</dbReference>
<name>A0A328ABH3_9CAUL</name>
<feature type="transmembrane region" description="Helical" evidence="1">
    <location>
        <begin position="62"/>
        <end position="81"/>
    </location>
</feature>
<keyword evidence="1" id="KW-0812">Transmembrane</keyword>
<comment type="caution">
    <text evidence="2">The sequence shown here is derived from an EMBL/GenBank/DDBJ whole genome shotgun (WGS) entry which is preliminary data.</text>
</comment>
<proteinExistence type="predicted"/>
<protein>
    <recommendedName>
        <fullName evidence="4">DUF1453 domain-containing protein</fullName>
    </recommendedName>
</protein>
<reference evidence="3" key="1">
    <citation type="submission" date="2018-05" db="EMBL/GenBank/DDBJ databases">
        <authorList>
            <person name="Li X."/>
        </authorList>
    </citation>
    <scope>NUCLEOTIDE SEQUENCE [LARGE SCALE GENOMIC DNA]</scope>
    <source>
        <strain evidence="3">YIM 73061</strain>
    </source>
</reference>
<keyword evidence="3" id="KW-1185">Reference proteome</keyword>
<feature type="transmembrane region" description="Helical" evidence="1">
    <location>
        <begin position="139"/>
        <end position="158"/>
    </location>
</feature>
<dbReference type="InterPro" id="IPR058247">
    <property type="entry name" value="DUF1453"/>
</dbReference>
<accession>A0A328ABH3</accession>
<dbReference type="Pfam" id="PF07301">
    <property type="entry name" value="DUF1453"/>
    <property type="match status" value="1"/>
</dbReference>
<evidence type="ECO:0000313" key="3">
    <source>
        <dbReference type="Proteomes" id="UP000249725"/>
    </source>
</evidence>
<sequence>MDQTYGSAAGPWPYLIPLVIIALALLRNARSRRLRVERLWVGPVLILLAAALAITHTPSPGFVTFTAWSLAFIAGSALGWWRGRFTHITVDAETHALTSRTSPLGLLLILAVFAIRALLRGALADNAASLHVSLAEISDGFLLFAVGVVCTHRLEIALRATRLLKEARAARSAA</sequence>
<gene>
    <name evidence="2" type="ORF">DJ018_13025</name>
</gene>
<feature type="transmembrane region" description="Helical" evidence="1">
    <location>
        <begin position="39"/>
        <end position="56"/>
    </location>
</feature>
<evidence type="ECO:0000256" key="1">
    <source>
        <dbReference type="SAM" id="Phobius"/>
    </source>
</evidence>
<dbReference type="Proteomes" id="UP000249725">
    <property type="component" value="Unassembled WGS sequence"/>
</dbReference>
<evidence type="ECO:0000313" key="2">
    <source>
        <dbReference type="EMBL" id="RAK52072.1"/>
    </source>
</evidence>
<evidence type="ECO:0008006" key="4">
    <source>
        <dbReference type="Google" id="ProtNLM"/>
    </source>
</evidence>